<comment type="catalytic activity">
    <reaction evidence="5">
        <text>a secondary alcohol + NAD(+) = a ketone + NADH + H(+)</text>
        <dbReference type="Rhea" id="RHEA:10740"/>
        <dbReference type="ChEBI" id="CHEBI:15378"/>
        <dbReference type="ChEBI" id="CHEBI:17087"/>
        <dbReference type="ChEBI" id="CHEBI:35681"/>
        <dbReference type="ChEBI" id="CHEBI:57540"/>
        <dbReference type="ChEBI" id="CHEBI:57945"/>
        <dbReference type="EC" id="1.1.1.1"/>
    </reaction>
</comment>
<evidence type="ECO:0000313" key="12">
    <source>
        <dbReference type="Proteomes" id="UP000234882"/>
    </source>
</evidence>
<protein>
    <recommendedName>
        <fullName evidence="7">Alcohol dehydrogenase 2</fullName>
    </recommendedName>
    <alternativeName>
        <fullName evidence="8">Alcohol dehydrogenase II</fullName>
    </alternativeName>
</protein>
<dbReference type="AlphaFoldDB" id="A0A2K9MJU1"/>
<reference evidence="11 12" key="1">
    <citation type="submission" date="2017-12" db="EMBL/GenBank/DDBJ databases">
        <title>Genomic analysis of Paracoccus sp. CBA4604.</title>
        <authorList>
            <person name="Roh S.W."/>
            <person name="Kim J.Y."/>
            <person name="Kim J.S."/>
        </authorList>
    </citation>
    <scope>NUCLEOTIDE SEQUENCE [LARGE SCALE GENOMIC DNA]</scope>
    <source>
        <strain evidence="11 12">CBA4604</strain>
        <plasmid evidence="12">pcba4604-01</plasmid>
    </source>
</reference>
<dbReference type="Gene3D" id="1.20.1090.10">
    <property type="entry name" value="Dehydroquinate synthase-like - alpha domain"/>
    <property type="match status" value="1"/>
</dbReference>
<geneLocation type="plasmid" evidence="12">
    <name>pcba4604-01</name>
</geneLocation>
<evidence type="ECO:0000256" key="6">
    <source>
        <dbReference type="ARBA" id="ARBA00049243"/>
    </source>
</evidence>
<dbReference type="GO" id="GO:0004022">
    <property type="term" value="F:alcohol dehydrogenase (NAD+) activity"/>
    <property type="evidence" value="ECO:0007669"/>
    <property type="project" value="UniProtKB-EC"/>
</dbReference>
<dbReference type="PANTHER" id="PTHR11496:SF102">
    <property type="entry name" value="ALCOHOL DEHYDROGENASE 4"/>
    <property type="match status" value="1"/>
</dbReference>
<evidence type="ECO:0000256" key="1">
    <source>
        <dbReference type="ARBA" id="ARBA00001962"/>
    </source>
</evidence>
<evidence type="ECO:0000256" key="7">
    <source>
        <dbReference type="ARBA" id="ARBA00074848"/>
    </source>
</evidence>
<dbReference type="CDD" id="cd08193">
    <property type="entry name" value="HVD"/>
    <property type="match status" value="1"/>
</dbReference>
<dbReference type="Gene3D" id="3.40.50.1970">
    <property type="match status" value="1"/>
</dbReference>
<dbReference type="Pfam" id="PF25137">
    <property type="entry name" value="ADH_Fe_C"/>
    <property type="match status" value="1"/>
</dbReference>
<dbReference type="FunFam" id="3.40.50.1970:FF:000003">
    <property type="entry name" value="Alcohol dehydrogenase, iron-containing"/>
    <property type="match status" value="1"/>
</dbReference>
<dbReference type="InterPro" id="IPR001670">
    <property type="entry name" value="ADH_Fe/GldA"/>
</dbReference>
<comment type="similarity">
    <text evidence="2">Belongs to the iron-containing alcohol dehydrogenase family.</text>
</comment>
<comment type="cofactor">
    <cofactor evidence="1">
        <name>Fe cation</name>
        <dbReference type="ChEBI" id="CHEBI:24875"/>
    </cofactor>
</comment>
<proteinExistence type="inferred from homology"/>
<dbReference type="Proteomes" id="UP000234882">
    <property type="component" value="Plasmid pCBA4604-01"/>
</dbReference>
<dbReference type="RefSeq" id="WP_101501090.1">
    <property type="nucleotide sequence ID" value="NZ_CP025584.1"/>
</dbReference>
<dbReference type="InterPro" id="IPR018211">
    <property type="entry name" value="ADH_Fe_CS"/>
</dbReference>
<accession>A0A2K9MJU1</accession>
<dbReference type="OrthoDB" id="9815791at2"/>
<dbReference type="EMBL" id="CP025584">
    <property type="protein sequence ID" value="AUM75752.1"/>
    <property type="molecule type" value="Genomic_DNA"/>
</dbReference>
<evidence type="ECO:0000256" key="3">
    <source>
        <dbReference type="ARBA" id="ARBA00023002"/>
    </source>
</evidence>
<sequence length="384" mass="39855">MSFTFETTRSIRFGAGLLDQLDVIAAPLLGARIVMVTDPGMMATGMPRRADAALRAAGAEVHIFQDVAADPSEQIVNAARDRIRAVDATGVIGLGGGSSLDVAKLAAALAFSGADLRDCYGIGRLSAGRLPLVAVPTTAGTGSEVTPIAIVSTDTNEKFGVVSPVLLPDIAVLDPETTLGLPPHVTAATGIDAMVHAIESYCSASPNNNPVSRALACEALHLMGRSLESAVATPGDVQARSDMLLGSLLAGQAFANSPVAAIHALAYPIGGRFKVSHGLSNALVLPHVLRFNAETAPAGYAHLAPIVFPSLRAADERATAFAFCEALQELSVRCGLQQHLRDVGIPQEALAGMASDAMNQTRLLINNPRKLTQDDALGIYNAAW</sequence>
<dbReference type="InterPro" id="IPR056798">
    <property type="entry name" value="ADH_Fe_C"/>
</dbReference>
<evidence type="ECO:0000313" key="11">
    <source>
        <dbReference type="EMBL" id="AUM75752.1"/>
    </source>
</evidence>
<dbReference type="KEGG" id="paru:CYR75_15085"/>
<dbReference type="PROSITE" id="PS00913">
    <property type="entry name" value="ADH_IRON_1"/>
    <property type="match status" value="1"/>
</dbReference>
<keyword evidence="11" id="KW-0614">Plasmid</keyword>
<name>A0A2K9MJU1_9RHOB</name>
<evidence type="ECO:0000259" key="9">
    <source>
        <dbReference type="Pfam" id="PF00465"/>
    </source>
</evidence>
<organism evidence="11 12">
    <name type="scientific">Paracoccus jeotgali</name>
    <dbReference type="NCBI Taxonomy" id="2065379"/>
    <lineage>
        <taxon>Bacteria</taxon>
        <taxon>Pseudomonadati</taxon>
        <taxon>Pseudomonadota</taxon>
        <taxon>Alphaproteobacteria</taxon>
        <taxon>Rhodobacterales</taxon>
        <taxon>Paracoccaceae</taxon>
        <taxon>Paracoccus</taxon>
    </lineage>
</organism>
<feature type="domain" description="Alcohol dehydrogenase iron-type/glycerol dehydrogenase GldA" evidence="9">
    <location>
        <begin position="10"/>
        <end position="175"/>
    </location>
</feature>
<evidence type="ECO:0000256" key="5">
    <source>
        <dbReference type="ARBA" id="ARBA00049164"/>
    </source>
</evidence>
<dbReference type="Pfam" id="PF00465">
    <property type="entry name" value="Fe-ADH"/>
    <property type="match status" value="1"/>
</dbReference>
<feature type="domain" description="Fe-containing alcohol dehydrogenase-like C-terminal" evidence="10">
    <location>
        <begin position="186"/>
        <end position="384"/>
    </location>
</feature>
<keyword evidence="3" id="KW-0560">Oxidoreductase</keyword>
<gene>
    <name evidence="11" type="ORF">CYR75_15085</name>
</gene>
<keyword evidence="4" id="KW-0520">NAD</keyword>
<dbReference type="GO" id="GO:0046872">
    <property type="term" value="F:metal ion binding"/>
    <property type="evidence" value="ECO:0007669"/>
    <property type="project" value="InterPro"/>
</dbReference>
<dbReference type="FunFam" id="1.20.1090.10:FF:000001">
    <property type="entry name" value="Aldehyde-alcohol dehydrogenase"/>
    <property type="match status" value="1"/>
</dbReference>
<dbReference type="InterPro" id="IPR039697">
    <property type="entry name" value="Alcohol_dehydrogenase_Fe"/>
</dbReference>
<keyword evidence="12" id="KW-1185">Reference proteome</keyword>
<evidence type="ECO:0000256" key="8">
    <source>
        <dbReference type="ARBA" id="ARBA00076680"/>
    </source>
</evidence>
<evidence type="ECO:0000259" key="10">
    <source>
        <dbReference type="Pfam" id="PF25137"/>
    </source>
</evidence>
<dbReference type="SUPFAM" id="SSF56796">
    <property type="entry name" value="Dehydroquinate synthase-like"/>
    <property type="match status" value="1"/>
</dbReference>
<dbReference type="PANTHER" id="PTHR11496">
    <property type="entry name" value="ALCOHOL DEHYDROGENASE"/>
    <property type="match status" value="1"/>
</dbReference>
<comment type="catalytic activity">
    <reaction evidence="6">
        <text>a primary alcohol + NAD(+) = an aldehyde + NADH + H(+)</text>
        <dbReference type="Rhea" id="RHEA:10736"/>
        <dbReference type="ChEBI" id="CHEBI:15378"/>
        <dbReference type="ChEBI" id="CHEBI:15734"/>
        <dbReference type="ChEBI" id="CHEBI:17478"/>
        <dbReference type="ChEBI" id="CHEBI:57540"/>
        <dbReference type="ChEBI" id="CHEBI:57945"/>
        <dbReference type="EC" id="1.1.1.1"/>
    </reaction>
</comment>
<evidence type="ECO:0000256" key="4">
    <source>
        <dbReference type="ARBA" id="ARBA00023027"/>
    </source>
</evidence>
<evidence type="ECO:0000256" key="2">
    <source>
        <dbReference type="ARBA" id="ARBA00007358"/>
    </source>
</evidence>